<keyword evidence="2 4" id="KW-0238">DNA-binding</keyword>
<evidence type="ECO:0000259" key="5">
    <source>
        <dbReference type="PROSITE" id="PS50977"/>
    </source>
</evidence>
<evidence type="ECO:0000313" key="6">
    <source>
        <dbReference type="EMBL" id="GIE97220.1"/>
    </source>
</evidence>
<dbReference type="AlphaFoldDB" id="A0A919MYM5"/>
<dbReference type="InterPro" id="IPR001647">
    <property type="entry name" value="HTH_TetR"/>
</dbReference>
<dbReference type="PANTHER" id="PTHR30055">
    <property type="entry name" value="HTH-TYPE TRANSCRIPTIONAL REGULATOR RUTR"/>
    <property type="match status" value="1"/>
</dbReference>
<feature type="domain" description="HTH tetR-type" evidence="5">
    <location>
        <begin position="7"/>
        <end position="66"/>
    </location>
</feature>
<dbReference type="PROSITE" id="PS50977">
    <property type="entry name" value="HTH_TETR_2"/>
    <property type="match status" value="1"/>
</dbReference>
<dbReference type="Proteomes" id="UP000636960">
    <property type="component" value="Unassembled WGS sequence"/>
</dbReference>
<keyword evidence="1" id="KW-0805">Transcription regulation</keyword>
<dbReference type="RefSeq" id="WP_203783965.1">
    <property type="nucleotide sequence ID" value="NZ_BOMV01000055.1"/>
</dbReference>
<dbReference type="InterPro" id="IPR009057">
    <property type="entry name" value="Homeodomain-like_sf"/>
</dbReference>
<evidence type="ECO:0000256" key="4">
    <source>
        <dbReference type="PROSITE-ProRule" id="PRU00335"/>
    </source>
</evidence>
<dbReference type="SUPFAM" id="SSF48498">
    <property type="entry name" value="Tetracyclin repressor-like, C-terminal domain"/>
    <property type="match status" value="1"/>
</dbReference>
<evidence type="ECO:0000313" key="7">
    <source>
        <dbReference type="Proteomes" id="UP000636960"/>
    </source>
</evidence>
<protein>
    <submittedName>
        <fullName evidence="6">TetR family transcriptional regulator</fullName>
    </submittedName>
</protein>
<evidence type="ECO:0000256" key="1">
    <source>
        <dbReference type="ARBA" id="ARBA00023015"/>
    </source>
</evidence>
<accession>A0A919MYM5</accession>
<organism evidence="6 7">
    <name type="scientific">Paractinoplanes rishiriensis</name>
    <dbReference type="NCBI Taxonomy" id="1050105"/>
    <lineage>
        <taxon>Bacteria</taxon>
        <taxon>Bacillati</taxon>
        <taxon>Actinomycetota</taxon>
        <taxon>Actinomycetes</taxon>
        <taxon>Micromonosporales</taxon>
        <taxon>Micromonosporaceae</taxon>
        <taxon>Paractinoplanes</taxon>
    </lineage>
</organism>
<dbReference type="GO" id="GO:0003700">
    <property type="term" value="F:DNA-binding transcription factor activity"/>
    <property type="evidence" value="ECO:0007669"/>
    <property type="project" value="TreeGrafter"/>
</dbReference>
<dbReference type="InterPro" id="IPR036271">
    <property type="entry name" value="Tet_transcr_reg_TetR-rel_C_sf"/>
</dbReference>
<sequence length="183" mass="20055">MTRSDAVRNRERILDVARAVLGEHGTQASLRDVARRAEVGLGTLYRHFPSRDALLETLTRRRFEHLTARADVLAARAEAGAALTGWMTEFAYGAGAYRGLPNEILATLADESSPLHPACVALRNAAQRLLTTAQRAGRIRPDLTAAELFALVNAVGWIAERAPELDRRERLVELILGGLRSHA</sequence>
<comment type="caution">
    <text evidence="6">The sequence shown here is derived from an EMBL/GenBank/DDBJ whole genome shotgun (WGS) entry which is preliminary data.</text>
</comment>
<name>A0A919MYM5_9ACTN</name>
<dbReference type="EMBL" id="BOMV01000055">
    <property type="protein sequence ID" value="GIE97220.1"/>
    <property type="molecule type" value="Genomic_DNA"/>
</dbReference>
<proteinExistence type="predicted"/>
<feature type="DNA-binding region" description="H-T-H motif" evidence="4">
    <location>
        <begin position="29"/>
        <end position="48"/>
    </location>
</feature>
<keyword evidence="3" id="KW-0804">Transcription</keyword>
<dbReference type="GO" id="GO:0000976">
    <property type="term" value="F:transcription cis-regulatory region binding"/>
    <property type="evidence" value="ECO:0007669"/>
    <property type="project" value="TreeGrafter"/>
</dbReference>
<dbReference type="InterPro" id="IPR049445">
    <property type="entry name" value="TetR_SbtR-like_C"/>
</dbReference>
<evidence type="ECO:0000256" key="2">
    <source>
        <dbReference type="ARBA" id="ARBA00023125"/>
    </source>
</evidence>
<dbReference type="Pfam" id="PF00440">
    <property type="entry name" value="TetR_N"/>
    <property type="match status" value="1"/>
</dbReference>
<dbReference type="InterPro" id="IPR050109">
    <property type="entry name" value="HTH-type_TetR-like_transc_reg"/>
</dbReference>
<evidence type="ECO:0000256" key="3">
    <source>
        <dbReference type="ARBA" id="ARBA00023163"/>
    </source>
</evidence>
<keyword evidence="7" id="KW-1185">Reference proteome</keyword>
<dbReference type="Pfam" id="PF21597">
    <property type="entry name" value="TetR_C_43"/>
    <property type="match status" value="1"/>
</dbReference>
<dbReference type="Gene3D" id="1.10.357.10">
    <property type="entry name" value="Tetracycline Repressor, domain 2"/>
    <property type="match status" value="1"/>
</dbReference>
<dbReference type="PRINTS" id="PR00455">
    <property type="entry name" value="HTHTETR"/>
</dbReference>
<dbReference type="SUPFAM" id="SSF46689">
    <property type="entry name" value="Homeodomain-like"/>
    <property type="match status" value="1"/>
</dbReference>
<reference evidence="6" key="1">
    <citation type="submission" date="2021-01" db="EMBL/GenBank/DDBJ databases">
        <title>Whole genome shotgun sequence of Actinoplanes rishiriensis NBRC 108556.</title>
        <authorList>
            <person name="Komaki H."/>
            <person name="Tamura T."/>
        </authorList>
    </citation>
    <scope>NUCLEOTIDE SEQUENCE</scope>
    <source>
        <strain evidence="6">NBRC 108556</strain>
    </source>
</reference>
<gene>
    <name evidence="6" type="ORF">Ari01nite_46850</name>
</gene>
<dbReference type="PANTHER" id="PTHR30055:SF234">
    <property type="entry name" value="HTH-TYPE TRANSCRIPTIONAL REGULATOR BETI"/>
    <property type="match status" value="1"/>
</dbReference>